<dbReference type="InterPro" id="IPR006311">
    <property type="entry name" value="TAT_signal"/>
</dbReference>
<feature type="compositionally biased region" description="Gly residues" evidence="14">
    <location>
        <begin position="62"/>
        <end position="74"/>
    </location>
</feature>
<evidence type="ECO:0000256" key="4">
    <source>
        <dbReference type="ARBA" id="ARBA00022723"/>
    </source>
</evidence>
<organism evidence="17 18">
    <name type="scientific">Kribbella ginsengisoli</name>
    <dbReference type="NCBI Taxonomy" id="363865"/>
    <lineage>
        <taxon>Bacteria</taxon>
        <taxon>Bacillati</taxon>
        <taxon>Actinomycetota</taxon>
        <taxon>Actinomycetes</taxon>
        <taxon>Propionibacteriales</taxon>
        <taxon>Kribbellaceae</taxon>
        <taxon>Kribbella</taxon>
    </lineage>
</organism>
<feature type="domain" description="Dyp-type peroxidase N-terminal" evidence="15">
    <location>
        <begin position="125"/>
        <end position="276"/>
    </location>
</feature>
<dbReference type="InterPro" id="IPR011008">
    <property type="entry name" value="Dimeric_a/b-barrel"/>
</dbReference>
<feature type="compositionally biased region" description="Gly residues" evidence="14">
    <location>
        <begin position="21"/>
        <end position="32"/>
    </location>
</feature>
<evidence type="ECO:0000256" key="5">
    <source>
        <dbReference type="ARBA" id="ARBA00022729"/>
    </source>
</evidence>
<evidence type="ECO:0000256" key="2">
    <source>
        <dbReference type="ARBA" id="ARBA00022559"/>
    </source>
</evidence>
<sequence length="480" mass="50942">MSAPDDQPAGDRPGTVRPGTGQSGTGRSGTGRSGAKRPNPEQSGAERAGTGQSTSGRASGAQSGGATSGAGRAGTGRRAFLRGALTAGVTGVAVGAGAGAGIARVGRADAAPASDPVVPFHGVHQAGVTTPAQPQAIHVSFDVLAQNRAELTELFRTLTDRARFLTAGGTPPDPGISAPPTDSGVLGPTVPADRLTVTVGVGASLFDDRYGLANRKPSGLTRMTTFPNDHLDPAESHGDLSLQLCADNRDTVVHALRDIARHTRGAMQVRWRYEGFTSPPRPAGTPRNLMGFKDGTSNLDVDDAALMDKMVWLPPATDQPWAQGGSYQVVRRIRMLVEFWDRVSINEQENMFGRRRDTGAPLDGNDEHDVPNFAADPIGAAIPLTSHIRRANPRTPQSDDSRILRRPYNYDRGVDNVGNLDMGLVFVCYQRDLQRQFETIQKRLADEPLVDYIQPVGGGYFLILPGVRDSADHLGRGLLA</sequence>
<dbReference type="NCBIfam" id="TIGR01412">
    <property type="entry name" value="tat_substr_1"/>
    <property type="match status" value="1"/>
</dbReference>
<name>A0ABP6WM22_9ACTN</name>
<keyword evidence="8" id="KW-0456">Lyase</keyword>
<dbReference type="EMBL" id="BAABAA010000002">
    <property type="protein sequence ID" value="GAA3551116.1"/>
    <property type="molecule type" value="Genomic_DNA"/>
</dbReference>
<evidence type="ECO:0000256" key="12">
    <source>
        <dbReference type="ARBA" id="ARBA00048856"/>
    </source>
</evidence>
<evidence type="ECO:0000313" key="17">
    <source>
        <dbReference type="EMBL" id="GAA3551116.1"/>
    </source>
</evidence>
<keyword evidence="7 13" id="KW-0408">Iron</keyword>
<dbReference type="InterPro" id="IPR006314">
    <property type="entry name" value="Dyp_peroxidase"/>
</dbReference>
<evidence type="ECO:0000256" key="7">
    <source>
        <dbReference type="ARBA" id="ARBA00023004"/>
    </source>
</evidence>
<dbReference type="PROSITE" id="PS51318">
    <property type="entry name" value="TAT"/>
    <property type="match status" value="1"/>
</dbReference>
<comment type="subcellular location">
    <subcellularLocation>
        <location evidence="1">Cell envelope</location>
    </subcellularLocation>
</comment>
<evidence type="ECO:0000256" key="13">
    <source>
        <dbReference type="RuleBase" id="RU365017"/>
    </source>
</evidence>
<proteinExistence type="inferred from homology"/>
<comment type="similarity">
    <text evidence="9 13">Belongs to the DyP-type peroxidase family.</text>
</comment>
<evidence type="ECO:0000256" key="3">
    <source>
        <dbReference type="ARBA" id="ARBA00022617"/>
    </source>
</evidence>
<feature type="domain" description="Dyp-type peroxidase C-terminal" evidence="16">
    <location>
        <begin position="285"/>
        <end position="467"/>
    </location>
</feature>
<evidence type="ECO:0000256" key="8">
    <source>
        <dbReference type="ARBA" id="ARBA00023239"/>
    </source>
</evidence>
<comment type="function">
    <text evidence="13">Involved in the recovery of exogenous heme iron. Extracts iron from heme while preserving the protoporphyrin ring intact.</text>
</comment>
<dbReference type="PANTHER" id="PTHR30521">
    <property type="entry name" value="DEFERROCHELATASE/PEROXIDASE"/>
    <property type="match status" value="1"/>
</dbReference>
<evidence type="ECO:0000256" key="11">
    <source>
        <dbReference type="ARBA" id="ARBA00033775"/>
    </source>
</evidence>
<dbReference type="RefSeq" id="WP_344839390.1">
    <property type="nucleotide sequence ID" value="NZ_BAABAA010000002.1"/>
</dbReference>
<keyword evidence="18" id="KW-1185">Reference proteome</keyword>
<dbReference type="InterPro" id="IPR048328">
    <property type="entry name" value="Dyp_perox_C"/>
</dbReference>
<comment type="catalytic activity">
    <reaction evidence="12">
        <text>heme b + 2 H(+) = protoporphyrin IX + Fe(2+)</text>
        <dbReference type="Rhea" id="RHEA:22584"/>
        <dbReference type="ChEBI" id="CHEBI:15378"/>
        <dbReference type="ChEBI" id="CHEBI:29033"/>
        <dbReference type="ChEBI" id="CHEBI:57306"/>
        <dbReference type="ChEBI" id="CHEBI:60344"/>
        <dbReference type="EC" id="4.98.1.1"/>
    </reaction>
    <physiologicalReaction direction="left-to-right" evidence="12">
        <dbReference type="Rhea" id="RHEA:22585"/>
    </physiologicalReaction>
</comment>
<protein>
    <recommendedName>
        <fullName evidence="10 13">Deferrochelatase</fullName>
        <ecNumber evidence="13">1.11.1.-</ecNumber>
    </recommendedName>
    <alternativeName>
        <fullName evidence="11 13">Peroxidase EfeB</fullName>
    </alternativeName>
</protein>
<dbReference type="Pfam" id="PF04261">
    <property type="entry name" value="Dyp_perox_N"/>
    <property type="match status" value="1"/>
</dbReference>
<comment type="caution">
    <text evidence="17">The sequence shown here is derived from an EMBL/GenBank/DDBJ whole genome shotgun (WGS) entry which is preliminary data.</text>
</comment>
<evidence type="ECO:0000256" key="10">
    <source>
        <dbReference type="ARBA" id="ARBA00033771"/>
    </source>
</evidence>
<dbReference type="NCBIfam" id="TIGR01413">
    <property type="entry name" value="Dyp_perox_fam"/>
    <property type="match status" value="1"/>
</dbReference>
<evidence type="ECO:0000259" key="15">
    <source>
        <dbReference type="Pfam" id="PF04261"/>
    </source>
</evidence>
<dbReference type="InterPro" id="IPR006313">
    <property type="entry name" value="EfeB/EfeN"/>
</dbReference>
<dbReference type="EC" id="1.11.1.-" evidence="13"/>
<dbReference type="InterPro" id="IPR048327">
    <property type="entry name" value="Dyp_perox_N"/>
</dbReference>
<reference evidence="18" key="1">
    <citation type="journal article" date="2019" name="Int. J. Syst. Evol. Microbiol.">
        <title>The Global Catalogue of Microorganisms (GCM) 10K type strain sequencing project: providing services to taxonomists for standard genome sequencing and annotation.</title>
        <authorList>
            <consortium name="The Broad Institute Genomics Platform"/>
            <consortium name="The Broad Institute Genome Sequencing Center for Infectious Disease"/>
            <person name="Wu L."/>
            <person name="Ma J."/>
        </authorList>
    </citation>
    <scope>NUCLEOTIDE SEQUENCE [LARGE SCALE GENOMIC DNA]</scope>
    <source>
        <strain evidence="18">JCM 16928</strain>
    </source>
</reference>
<evidence type="ECO:0000259" key="16">
    <source>
        <dbReference type="Pfam" id="PF20628"/>
    </source>
</evidence>
<comment type="cofactor">
    <cofactor evidence="13">
        <name>heme b</name>
        <dbReference type="ChEBI" id="CHEBI:60344"/>
    </cofactor>
    <text evidence="13">Binds 1 heme b (iron(II)-protoporphyrin IX) group non-covalently per subunit.</text>
</comment>
<keyword evidence="2 13" id="KW-0575">Peroxidase</keyword>
<keyword evidence="3 13" id="KW-0349">Heme</keyword>
<keyword evidence="4 13" id="KW-0479">Metal-binding</keyword>
<dbReference type="GO" id="GO:0004601">
    <property type="term" value="F:peroxidase activity"/>
    <property type="evidence" value="ECO:0007669"/>
    <property type="project" value="UniProtKB-KW"/>
</dbReference>
<evidence type="ECO:0000256" key="6">
    <source>
        <dbReference type="ARBA" id="ARBA00023002"/>
    </source>
</evidence>
<keyword evidence="6 13" id="KW-0560">Oxidoreductase</keyword>
<gene>
    <name evidence="17" type="ORF">GCM10022235_18510</name>
</gene>
<evidence type="ECO:0000313" key="18">
    <source>
        <dbReference type="Proteomes" id="UP001501222"/>
    </source>
</evidence>
<feature type="region of interest" description="Disordered" evidence="14">
    <location>
        <begin position="1"/>
        <end position="74"/>
    </location>
</feature>
<evidence type="ECO:0000256" key="1">
    <source>
        <dbReference type="ARBA" id="ARBA00004196"/>
    </source>
</evidence>
<evidence type="ECO:0000256" key="9">
    <source>
        <dbReference type="ARBA" id="ARBA00025737"/>
    </source>
</evidence>
<dbReference type="SUPFAM" id="SSF54909">
    <property type="entry name" value="Dimeric alpha+beta barrel"/>
    <property type="match status" value="1"/>
</dbReference>
<evidence type="ECO:0000256" key="14">
    <source>
        <dbReference type="SAM" id="MobiDB-lite"/>
    </source>
</evidence>
<dbReference type="PROSITE" id="PS51404">
    <property type="entry name" value="DYP_PEROXIDASE"/>
    <property type="match status" value="1"/>
</dbReference>
<accession>A0ABP6WM22</accession>
<dbReference type="Proteomes" id="UP001501222">
    <property type="component" value="Unassembled WGS sequence"/>
</dbReference>
<keyword evidence="5" id="KW-0732">Signal</keyword>
<dbReference type="Pfam" id="PF20628">
    <property type="entry name" value="Dyp_perox_C"/>
    <property type="match status" value="1"/>
</dbReference>
<feature type="compositionally biased region" description="Low complexity" evidence="14">
    <location>
        <begin position="48"/>
        <end position="61"/>
    </location>
</feature>
<dbReference type="PANTHER" id="PTHR30521:SF4">
    <property type="entry name" value="DEFERROCHELATASE"/>
    <property type="match status" value="1"/>
</dbReference>